<dbReference type="EMBL" id="VRYY01000344">
    <property type="protein sequence ID" value="MBG3877686.1"/>
    <property type="molecule type" value="Genomic_DNA"/>
</dbReference>
<proteinExistence type="predicted"/>
<keyword evidence="2" id="KW-1185">Reference proteome</keyword>
<dbReference type="RefSeq" id="WP_196609779.1">
    <property type="nucleotide sequence ID" value="NZ_VRYY01000344.1"/>
</dbReference>
<dbReference type="Proteomes" id="UP001194469">
    <property type="component" value="Unassembled WGS sequence"/>
</dbReference>
<accession>A0ABS0J5M7</accession>
<protein>
    <submittedName>
        <fullName evidence="1">DUF1320 domain-containing protein</fullName>
    </submittedName>
</protein>
<sequence length="143" mass="16184">MEYCTREHITDLLLADYVAVAEAKNPGIVERTIAAVSREVTGMLVWRYATPLPKVPDLLRYITSVIAAYRIVQAITSLVDTEGSTDNEWIPLQRQWKHVTTMLNDLVDGRLKLPPPAVELNPDREEASVAVVTRPPLFDLRRF</sequence>
<comment type="caution">
    <text evidence="1">The sequence shown here is derived from an EMBL/GenBank/DDBJ whole genome shotgun (WGS) entry which is preliminary data.</text>
</comment>
<dbReference type="InterPro" id="IPR009752">
    <property type="entry name" value="Phage_Mu_GpJ"/>
</dbReference>
<name>A0ABS0J5M7_9BACT</name>
<organism evidence="1 2">
    <name type="scientific">Nitratidesulfovibrio oxamicus</name>
    <dbReference type="NCBI Taxonomy" id="32016"/>
    <lineage>
        <taxon>Bacteria</taxon>
        <taxon>Pseudomonadati</taxon>
        <taxon>Thermodesulfobacteriota</taxon>
        <taxon>Desulfovibrionia</taxon>
        <taxon>Desulfovibrionales</taxon>
        <taxon>Desulfovibrionaceae</taxon>
        <taxon>Nitratidesulfovibrio</taxon>
    </lineage>
</organism>
<reference evidence="1 2" key="1">
    <citation type="submission" date="2019-08" db="EMBL/GenBank/DDBJ databases">
        <authorList>
            <person name="Luo N."/>
        </authorList>
    </citation>
    <scope>NUCLEOTIDE SEQUENCE [LARGE SCALE GENOMIC DNA]</scope>
    <source>
        <strain evidence="1 2">NCIMB 9442</strain>
    </source>
</reference>
<evidence type="ECO:0000313" key="2">
    <source>
        <dbReference type="Proteomes" id="UP001194469"/>
    </source>
</evidence>
<gene>
    <name evidence="1" type="ORF">FVW20_11845</name>
</gene>
<evidence type="ECO:0000313" key="1">
    <source>
        <dbReference type="EMBL" id="MBG3877686.1"/>
    </source>
</evidence>
<dbReference type="Pfam" id="PF07030">
    <property type="entry name" value="Phage_Mu_Gp36"/>
    <property type="match status" value="1"/>
</dbReference>